<keyword evidence="4" id="KW-1185">Reference proteome</keyword>
<evidence type="ECO:0000256" key="2">
    <source>
        <dbReference type="SAM" id="SignalP"/>
    </source>
</evidence>
<sequence length="250" mass="28195">MPNLSQSSLSIVSLLVLFITLSSAFPRDYWPRPSTWATSKQPQPTQKNATAPNPKTTTVTTEKSADCTEFPDPGYGGSDPDTYTFWPEASKIKVTCHLENFINGFNYTYLRATSGCYVDEMSVQAGNKDFGKLLPQCPPVQPYQVWTTKNEYLLPKDGFWMNCYKAPKKNSARFEVQWGARHVSCVDFGDKVKGDDAWFRDAHKVKGKEDQHCYVPADAFDNMVYELPGAGMSCDEFDQKKTKMQKASDQ</sequence>
<reference evidence="3" key="1">
    <citation type="journal article" date="2020" name="Stud. Mycol.">
        <title>101 Dothideomycetes genomes: a test case for predicting lifestyles and emergence of pathogens.</title>
        <authorList>
            <person name="Haridas S."/>
            <person name="Albert R."/>
            <person name="Binder M."/>
            <person name="Bloem J."/>
            <person name="Labutti K."/>
            <person name="Salamov A."/>
            <person name="Andreopoulos B."/>
            <person name="Baker S."/>
            <person name="Barry K."/>
            <person name="Bills G."/>
            <person name="Bluhm B."/>
            <person name="Cannon C."/>
            <person name="Castanera R."/>
            <person name="Culley D."/>
            <person name="Daum C."/>
            <person name="Ezra D."/>
            <person name="Gonzalez J."/>
            <person name="Henrissat B."/>
            <person name="Kuo A."/>
            <person name="Liang C."/>
            <person name="Lipzen A."/>
            <person name="Lutzoni F."/>
            <person name="Magnuson J."/>
            <person name="Mondo S."/>
            <person name="Nolan M."/>
            <person name="Ohm R."/>
            <person name="Pangilinan J."/>
            <person name="Park H.-J."/>
            <person name="Ramirez L."/>
            <person name="Alfaro M."/>
            <person name="Sun H."/>
            <person name="Tritt A."/>
            <person name="Yoshinaga Y."/>
            <person name="Zwiers L.-H."/>
            <person name="Turgeon B."/>
            <person name="Goodwin S."/>
            <person name="Spatafora J."/>
            <person name="Crous P."/>
            <person name="Grigoriev I."/>
        </authorList>
    </citation>
    <scope>NUCLEOTIDE SEQUENCE</scope>
    <source>
        <strain evidence="3">CBS 130266</strain>
    </source>
</reference>
<organism evidence="3 4">
    <name type="scientific">Tothia fuscella</name>
    <dbReference type="NCBI Taxonomy" id="1048955"/>
    <lineage>
        <taxon>Eukaryota</taxon>
        <taxon>Fungi</taxon>
        <taxon>Dikarya</taxon>
        <taxon>Ascomycota</taxon>
        <taxon>Pezizomycotina</taxon>
        <taxon>Dothideomycetes</taxon>
        <taxon>Pleosporomycetidae</taxon>
        <taxon>Venturiales</taxon>
        <taxon>Cylindrosympodiaceae</taxon>
        <taxon>Tothia</taxon>
    </lineage>
</organism>
<evidence type="ECO:0000256" key="1">
    <source>
        <dbReference type="SAM" id="MobiDB-lite"/>
    </source>
</evidence>
<feature type="region of interest" description="Disordered" evidence="1">
    <location>
        <begin position="35"/>
        <end position="75"/>
    </location>
</feature>
<evidence type="ECO:0008006" key="5">
    <source>
        <dbReference type="Google" id="ProtNLM"/>
    </source>
</evidence>
<dbReference type="AlphaFoldDB" id="A0A9P4NSX3"/>
<feature type="compositionally biased region" description="Polar residues" evidence="1">
    <location>
        <begin position="35"/>
        <end position="46"/>
    </location>
</feature>
<comment type="caution">
    <text evidence="3">The sequence shown here is derived from an EMBL/GenBank/DDBJ whole genome shotgun (WGS) entry which is preliminary data.</text>
</comment>
<proteinExistence type="predicted"/>
<accession>A0A9P4NSX3</accession>
<dbReference type="OrthoDB" id="2251794at2759"/>
<evidence type="ECO:0000313" key="3">
    <source>
        <dbReference type="EMBL" id="KAF2431574.1"/>
    </source>
</evidence>
<dbReference type="Proteomes" id="UP000800235">
    <property type="component" value="Unassembled WGS sequence"/>
</dbReference>
<protein>
    <recommendedName>
        <fullName evidence="5">AA1-like domain-containing protein</fullName>
    </recommendedName>
</protein>
<evidence type="ECO:0000313" key="4">
    <source>
        <dbReference type="Proteomes" id="UP000800235"/>
    </source>
</evidence>
<gene>
    <name evidence="3" type="ORF">EJ08DRAFT_733243</name>
</gene>
<feature type="compositionally biased region" description="Low complexity" evidence="1">
    <location>
        <begin position="47"/>
        <end position="61"/>
    </location>
</feature>
<keyword evidence="2" id="KW-0732">Signal</keyword>
<feature type="chain" id="PRO_5040150361" description="AA1-like domain-containing protein" evidence="2">
    <location>
        <begin position="25"/>
        <end position="250"/>
    </location>
</feature>
<feature type="signal peptide" evidence="2">
    <location>
        <begin position="1"/>
        <end position="24"/>
    </location>
</feature>
<dbReference type="EMBL" id="MU007031">
    <property type="protein sequence ID" value="KAF2431574.1"/>
    <property type="molecule type" value="Genomic_DNA"/>
</dbReference>
<name>A0A9P4NSX3_9PEZI</name>